<reference evidence="1" key="1">
    <citation type="submission" date="2024-06" db="EMBL/GenBank/DDBJ databases">
        <title>Genomic Encyclopedia of Type Strains, Phase IV (KMG-IV): sequencing the most valuable type-strain genomes for metagenomic binning, comparative biology and taxonomic classification.</title>
        <authorList>
            <person name="Goeker M."/>
        </authorList>
    </citation>
    <scope>NUCLEOTIDE SEQUENCE</scope>
    <source>
        <strain evidence="1">SJCon</strain>
    </source>
</reference>
<sequence length="210" mass="23360">MTTTHRAKGEEGVRLGRPRDGALDKKVIDAAIHCYAERGWSGFNFEAVSVKASVGRRALYLRWSSREELLIDAFRESTRPLRVGTHGHVRDDLIEIALAHRQLLASPRGRAGWRLAMEKEAVGEVYRTVSAETTKQRDLLILESLRRGQLRGQVRSDADIHVSHRLLVGGVTLDSISYDKTPQQIRSTVKTLVDIVLSGISPQPCLNGTS</sequence>
<dbReference type="Proteomes" id="UP001549207">
    <property type="component" value="Unassembled WGS sequence"/>
</dbReference>
<gene>
    <name evidence="1" type="ORF">ABIC98_004022</name>
</gene>
<name>A0ACC6TKW4_9MICC</name>
<accession>A0ACC6TKW4</accession>
<protein>
    <submittedName>
        <fullName evidence="1">AcrR family transcriptional regulator</fullName>
    </submittedName>
</protein>
<comment type="caution">
    <text evidence="1">The sequence shown here is derived from an EMBL/GenBank/DDBJ whole genome shotgun (WGS) entry which is preliminary data.</text>
</comment>
<dbReference type="EMBL" id="JBEPNJ010000028">
    <property type="protein sequence ID" value="MET3774346.1"/>
    <property type="molecule type" value="Genomic_DNA"/>
</dbReference>
<proteinExistence type="predicted"/>
<organism evidence="1 2">
    <name type="scientific">Arthrobacter nitrophenolicus</name>
    <dbReference type="NCBI Taxonomy" id="683150"/>
    <lineage>
        <taxon>Bacteria</taxon>
        <taxon>Bacillati</taxon>
        <taxon>Actinomycetota</taxon>
        <taxon>Actinomycetes</taxon>
        <taxon>Micrococcales</taxon>
        <taxon>Micrococcaceae</taxon>
        <taxon>Arthrobacter</taxon>
    </lineage>
</organism>
<keyword evidence="2" id="KW-1185">Reference proteome</keyword>
<evidence type="ECO:0000313" key="2">
    <source>
        <dbReference type="Proteomes" id="UP001549207"/>
    </source>
</evidence>
<evidence type="ECO:0000313" key="1">
    <source>
        <dbReference type="EMBL" id="MET3774346.1"/>
    </source>
</evidence>